<evidence type="ECO:0000313" key="2">
    <source>
        <dbReference type="EMBL" id="ORA05130.1"/>
    </source>
</evidence>
<dbReference type="RefSeq" id="WP_207573612.1">
    <property type="nucleotide sequence ID" value="NZ_JACKVM010000005.1"/>
</dbReference>
<accession>A0A1W9YZC3</accession>
<keyword evidence="3" id="KW-1185">Reference proteome</keyword>
<sequence length="284" mass="29950">MTTNRIVLVDAVPMSARVAAVPDPRAVIIAIHGGATSSVYFDCPDHPELSLLRAAAAAGYTVIALDRPGYGASALYQDQLDDPARRVTLAFGAVDKILADGPRGAGLFLFAHSLGSELALRMTADRDDVIGVEVAGTGLRYRPEAAEILSTTTLTRRPAGLRELLWEPAELYPPEVLTGALSAPGVAYEAAVTADWARRDFADLAARVRVPVQYTVAGNERVWDTSAEALAAITGLFAASPQVTVNHMPDSGHNLSVGLSAQTYHGRVLSFVEDCLGAEEAEAG</sequence>
<comment type="caution">
    <text evidence="2">The sequence shown here is derived from an EMBL/GenBank/DDBJ whole genome shotgun (WGS) entry which is preliminary data.</text>
</comment>
<name>A0A1W9YZC3_MYCBA</name>
<dbReference type="AlphaFoldDB" id="A0A1W9YZC3"/>
<dbReference type="Proteomes" id="UP000192366">
    <property type="component" value="Unassembled WGS sequence"/>
</dbReference>
<proteinExistence type="predicted"/>
<dbReference type="InterPro" id="IPR000073">
    <property type="entry name" value="AB_hydrolase_1"/>
</dbReference>
<evidence type="ECO:0000313" key="3">
    <source>
        <dbReference type="Proteomes" id="UP000192366"/>
    </source>
</evidence>
<dbReference type="EMBL" id="MVHJ01000007">
    <property type="protein sequence ID" value="ORA05130.1"/>
    <property type="molecule type" value="Genomic_DNA"/>
</dbReference>
<dbReference type="InterPro" id="IPR029058">
    <property type="entry name" value="AB_hydrolase_fold"/>
</dbReference>
<dbReference type="Pfam" id="PF12697">
    <property type="entry name" value="Abhydrolase_6"/>
    <property type="match status" value="1"/>
</dbReference>
<feature type="domain" description="AB hydrolase-1" evidence="1">
    <location>
        <begin position="28"/>
        <end position="256"/>
    </location>
</feature>
<dbReference type="SUPFAM" id="SSF53474">
    <property type="entry name" value="alpha/beta-Hydrolases"/>
    <property type="match status" value="1"/>
</dbReference>
<gene>
    <name evidence="2" type="ORF">BST17_10715</name>
</gene>
<evidence type="ECO:0000259" key="1">
    <source>
        <dbReference type="Pfam" id="PF12697"/>
    </source>
</evidence>
<organism evidence="2 3">
    <name type="scientific">Mycolicibacterium bacteremicum</name>
    <name type="common">Mycobacterium bacteremicum</name>
    <dbReference type="NCBI Taxonomy" id="564198"/>
    <lineage>
        <taxon>Bacteria</taxon>
        <taxon>Bacillati</taxon>
        <taxon>Actinomycetota</taxon>
        <taxon>Actinomycetes</taxon>
        <taxon>Mycobacteriales</taxon>
        <taxon>Mycobacteriaceae</taxon>
        <taxon>Mycolicibacterium</taxon>
    </lineage>
</organism>
<dbReference type="STRING" id="564198.BST17_10715"/>
<keyword evidence="2" id="KW-0378">Hydrolase</keyword>
<reference evidence="2 3" key="1">
    <citation type="submission" date="2017-02" db="EMBL/GenBank/DDBJ databases">
        <title>The new phylogeny of genus Mycobacterium.</title>
        <authorList>
            <person name="Tortoli E."/>
            <person name="Trovato A."/>
            <person name="Cirillo D.M."/>
        </authorList>
    </citation>
    <scope>NUCLEOTIDE SEQUENCE [LARGE SCALE GENOMIC DNA]</scope>
    <source>
        <strain evidence="2 3">DSM 45578</strain>
    </source>
</reference>
<dbReference type="GO" id="GO:0016787">
    <property type="term" value="F:hydrolase activity"/>
    <property type="evidence" value="ECO:0007669"/>
    <property type="project" value="UniProtKB-KW"/>
</dbReference>
<protein>
    <submittedName>
        <fullName evidence="2">Alpha/beta hydrolase</fullName>
    </submittedName>
</protein>
<dbReference type="Gene3D" id="3.40.50.1820">
    <property type="entry name" value="alpha/beta hydrolase"/>
    <property type="match status" value="1"/>
</dbReference>